<feature type="transmembrane region" description="Helical" evidence="1">
    <location>
        <begin position="138"/>
        <end position="160"/>
    </location>
</feature>
<sequence length="328" mass="32439">MNRKVLGALFGLAAVVVLISLAFVLPAKHSGAHDLPVGIAGPPQASASIQQTLATAAPGDFEFRSYGSAGELRTAIENREIVGAFSTTAEGSTVMVTSAGGAPIAQTLRGIATAMSAQTGTEVSVEDVVPTTAADPQAAGISGLALPLVIGGIIPAVVLARLLPRKPLQQAGAALGFAIITGFALGAVLHFGLGTIDDNIVLVSLGIALGMSAISLTLIGLTGLLGMAGFGVGVLTMMIVGNPLSGIASSAYWLPSGWAELGQLLPPGASGTLLRSLAFFGGHGGGAALIVLICWAAIGVALSFAASRRTPAGAAEPSSTVDESVAVS</sequence>
<reference evidence="2 3" key="1">
    <citation type="submission" date="2018-06" db="EMBL/GenBank/DDBJ databases">
        <title>Genomic Encyclopedia of Type Strains, Phase IV (KMG-IV): sequencing the most valuable type-strain genomes for metagenomic binning, comparative biology and taxonomic classification.</title>
        <authorList>
            <person name="Goeker M."/>
        </authorList>
    </citation>
    <scope>NUCLEOTIDE SEQUENCE [LARGE SCALE GENOMIC DNA]</scope>
    <source>
        <strain evidence="2 3">DSM 45521</strain>
    </source>
</reference>
<organism evidence="2 3">
    <name type="scientific">Williamsia limnetica</name>
    <dbReference type="NCBI Taxonomy" id="882452"/>
    <lineage>
        <taxon>Bacteria</taxon>
        <taxon>Bacillati</taxon>
        <taxon>Actinomycetota</taxon>
        <taxon>Actinomycetes</taxon>
        <taxon>Mycobacteriales</taxon>
        <taxon>Nocardiaceae</taxon>
        <taxon>Williamsia</taxon>
    </lineage>
</organism>
<protein>
    <recommendedName>
        <fullName evidence="4">ABC transporter permease</fullName>
    </recommendedName>
</protein>
<dbReference type="Proteomes" id="UP000247591">
    <property type="component" value="Unassembled WGS sequence"/>
</dbReference>
<name>A0A318RLW9_WILLI</name>
<accession>A0A318RLW9</accession>
<dbReference type="OrthoDB" id="2151407at2"/>
<keyword evidence="1" id="KW-0812">Transmembrane</keyword>
<feature type="transmembrane region" description="Helical" evidence="1">
    <location>
        <begin position="199"/>
        <end position="225"/>
    </location>
</feature>
<evidence type="ECO:0000313" key="2">
    <source>
        <dbReference type="EMBL" id="PYE12119.1"/>
    </source>
</evidence>
<dbReference type="EMBL" id="QJSP01000025">
    <property type="protein sequence ID" value="PYE12119.1"/>
    <property type="molecule type" value="Genomic_DNA"/>
</dbReference>
<keyword evidence="1" id="KW-0472">Membrane</keyword>
<gene>
    <name evidence="2" type="ORF">DFR67_12540</name>
</gene>
<evidence type="ECO:0000256" key="1">
    <source>
        <dbReference type="SAM" id="Phobius"/>
    </source>
</evidence>
<dbReference type="RefSeq" id="WP_110472687.1">
    <property type="nucleotide sequence ID" value="NZ_QJSP01000025.1"/>
</dbReference>
<feature type="transmembrane region" description="Helical" evidence="1">
    <location>
        <begin position="274"/>
        <end position="302"/>
    </location>
</feature>
<evidence type="ECO:0008006" key="4">
    <source>
        <dbReference type="Google" id="ProtNLM"/>
    </source>
</evidence>
<dbReference type="AlphaFoldDB" id="A0A318RLW9"/>
<proteinExistence type="predicted"/>
<keyword evidence="3" id="KW-1185">Reference proteome</keyword>
<keyword evidence="1" id="KW-1133">Transmembrane helix</keyword>
<feature type="transmembrane region" description="Helical" evidence="1">
    <location>
        <begin position="232"/>
        <end position="254"/>
    </location>
</feature>
<comment type="caution">
    <text evidence="2">The sequence shown here is derived from an EMBL/GenBank/DDBJ whole genome shotgun (WGS) entry which is preliminary data.</text>
</comment>
<evidence type="ECO:0000313" key="3">
    <source>
        <dbReference type="Proteomes" id="UP000247591"/>
    </source>
</evidence>
<feature type="transmembrane region" description="Helical" evidence="1">
    <location>
        <begin position="172"/>
        <end position="193"/>
    </location>
</feature>